<accession>A0A1S8AAI9</accession>
<dbReference type="EMBL" id="DF977517">
    <property type="protein sequence ID" value="GAW27126.1"/>
    <property type="molecule type" value="Genomic_DNA"/>
</dbReference>
<keyword evidence="3" id="KW-1185">Reference proteome</keyword>
<organism evidence="2">
    <name type="scientific">Rosellinia necatrix</name>
    <name type="common">White root-rot fungus</name>
    <dbReference type="NCBI Taxonomy" id="77044"/>
    <lineage>
        <taxon>Eukaryota</taxon>
        <taxon>Fungi</taxon>
        <taxon>Dikarya</taxon>
        <taxon>Ascomycota</taxon>
        <taxon>Pezizomycotina</taxon>
        <taxon>Sordariomycetes</taxon>
        <taxon>Xylariomycetidae</taxon>
        <taxon>Xylariales</taxon>
        <taxon>Xylariaceae</taxon>
        <taxon>Rosellinia</taxon>
    </lineage>
</organism>
<reference evidence="2" key="1">
    <citation type="submission" date="2016-03" db="EMBL/GenBank/DDBJ databases">
        <title>Draft genome sequence of Rosellinia necatrix.</title>
        <authorList>
            <person name="Kanematsu S."/>
        </authorList>
    </citation>
    <scope>NUCLEOTIDE SEQUENCE [LARGE SCALE GENOMIC DNA]</scope>
    <source>
        <strain evidence="2">W97</strain>
    </source>
</reference>
<dbReference type="OMA" id="WNCQNFL"/>
<dbReference type="Proteomes" id="UP000054516">
    <property type="component" value="Unassembled WGS sequence"/>
</dbReference>
<evidence type="ECO:0000313" key="3">
    <source>
        <dbReference type="Proteomes" id="UP000054516"/>
    </source>
</evidence>
<dbReference type="AlphaFoldDB" id="A0A1S8AAI9"/>
<dbReference type="OrthoDB" id="37659at2759"/>
<name>A0A1S8AAI9_ROSNE</name>
<evidence type="ECO:0000313" key="2">
    <source>
        <dbReference type="EMBL" id="GAW27126.1"/>
    </source>
</evidence>
<sequence length="175" mass="20651">MPFSIVGRKKHHQAPDRKLSPRSRQAKRASQRLTTVYLTIYVFRGEPDVLTRRHVLMYFTSPDNPEFHETIHIQRDDENSPWFIERERLERDWIITNTYLSHVNAGTVQAYCGRESAIVDVFETVPVEDRDDGFNCQHFLLEGMQEMVRRGYQTWAWYTSVEDELTTELVRDTAG</sequence>
<protein>
    <submittedName>
        <fullName evidence="2">Uncharacterized protein</fullName>
    </submittedName>
</protein>
<feature type="region of interest" description="Disordered" evidence="1">
    <location>
        <begin position="1"/>
        <end position="28"/>
    </location>
</feature>
<gene>
    <name evidence="2" type="ORF">SAMD00023353_7200450</name>
</gene>
<evidence type="ECO:0000256" key="1">
    <source>
        <dbReference type="SAM" id="MobiDB-lite"/>
    </source>
</evidence>
<proteinExistence type="predicted"/>